<proteinExistence type="predicted"/>
<protein>
    <submittedName>
        <fullName evidence="6">Methyl-viologen-reducing hydrogenase, delta subunit</fullName>
        <ecNumber evidence="6">1.-.-.-</ecNumber>
    </submittedName>
</protein>
<dbReference type="AlphaFoldDB" id="A0A7U4QLV6"/>
<sequence>MKKLVIFFCQNLSYKKEEIFKVLDFPSEISIRLIPIPCSAEISVGLLLKILETDLDAIFILTCPETSCQSGEGSIRAKKRVEYTQEILEELGLGKDRLVMFEVDDSENLQQIGRNIKKKCLSIT</sequence>
<dbReference type="InterPro" id="IPR003813">
    <property type="entry name" value="MvhD/FlpD"/>
</dbReference>
<evidence type="ECO:0000256" key="4">
    <source>
        <dbReference type="ARBA" id="ARBA00023014"/>
    </source>
</evidence>
<reference evidence="6 7" key="1">
    <citation type="submission" date="2015-10" db="EMBL/GenBank/DDBJ databases">
        <title>Candidatus Desulfofervidus auxilii, a hydrogenotrophic sulfate-reducing bacterium involved in the thermophilic anaerobic oxidation of methane.</title>
        <authorList>
            <person name="Krukenberg V."/>
            <person name="Richter M."/>
            <person name="Wegener G."/>
        </authorList>
    </citation>
    <scope>NUCLEOTIDE SEQUENCE [LARGE SCALE GENOMIC DNA]</scope>
    <source>
        <strain evidence="6 7">HS1</strain>
    </source>
</reference>
<evidence type="ECO:0000313" key="7">
    <source>
        <dbReference type="Proteomes" id="UP000070560"/>
    </source>
</evidence>
<keyword evidence="4" id="KW-0411">Iron-sulfur</keyword>
<accession>A0A7U4QLV6</accession>
<dbReference type="Pfam" id="PF02662">
    <property type="entry name" value="FlpD"/>
    <property type="match status" value="1"/>
</dbReference>
<dbReference type="RefSeq" id="WP_066064700.1">
    <property type="nucleotide sequence ID" value="NZ_CP013015.1"/>
</dbReference>
<evidence type="ECO:0000256" key="2">
    <source>
        <dbReference type="ARBA" id="ARBA00023002"/>
    </source>
</evidence>
<keyword evidence="3" id="KW-0408">Iron</keyword>
<dbReference type="OrthoDB" id="9785566at2"/>
<evidence type="ECO:0000259" key="5">
    <source>
        <dbReference type="Pfam" id="PF02662"/>
    </source>
</evidence>
<feature type="domain" description="F420-non-reducing hydrogenase iron-sulfur subunit D" evidence="5">
    <location>
        <begin position="5"/>
        <end position="107"/>
    </location>
</feature>
<keyword evidence="7" id="KW-1185">Reference proteome</keyword>
<dbReference type="EMBL" id="CP013015">
    <property type="protein sequence ID" value="AMM41747.1"/>
    <property type="molecule type" value="Genomic_DNA"/>
</dbReference>
<keyword evidence="1" id="KW-0479">Metal-binding</keyword>
<organism evidence="6 7">
    <name type="scientific">Desulfofervidus auxilii</name>
    <dbReference type="NCBI Taxonomy" id="1621989"/>
    <lineage>
        <taxon>Bacteria</taxon>
        <taxon>Pseudomonadati</taxon>
        <taxon>Thermodesulfobacteriota</taxon>
        <taxon>Candidatus Desulfofervidia</taxon>
        <taxon>Candidatus Desulfofervidales</taxon>
        <taxon>Candidatus Desulfofervidaceae</taxon>
        <taxon>Candidatus Desulfofervidus</taxon>
    </lineage>
</organism>
<dbReference type="EC" id="1.-.-.-" evidence="6"/>
<name>A0A7U4QLV6_DESA2</name>
<dbReference type="KEGG" id="daw:HS1_001955"/>
<dbReference type="GO" id="GO:0051536">
    <property type="term" value="F:iron-sulfur cluster binding"/>
    <property type="evidence" value="ECO:0007669"/>
    <property type="project" value="UniProtKB-KW"/>
</dbReference>
<gene>
    <name evidence="6" type="ORF">HS1_001955</name>
</gene>
<keyword evidence="2 6" id="KW-0560">Oxidoreductase</keyword>
<evidence type="ECO:0000256" key="3">
    <source>
        <dbReference type="ARBA" id="ARBA00023004"/>
    </source>
</evidence>
<evidence type="ECO:0000313" key="6">
    <source>
        <dbReference type="EMBL" id="AMM41747.1"/>
    </source>
</evidence>
<dbReference type="GO" id="GO:0046872">
    <property type="term" value="F:metal ion binding"/>
    <property type="evidence" value="ECO:0007669"/>
    <property type="project" value="UniProtKB-KW"/>
</dbReference>
<evidence type="ECO:0000256" key="1">
    <source>
        <dbReference type="ARBA" id="ARBA00022723"/>
    </source>
</evidence>
<dbReference type="Proteomes" id="UP000070560">
    <property type="component" value="Chromosome"/>
</dbReference>
<dbReference type="GO" id="GO:0016491">
    <property type="term" value="F:oxidoreductase activity"/>
    <property type="evidence" value="ECO:0007669"/>
    <property type="project" value="UniProtKB-KW"/>
</dbReference>